<evidence type="ECO:0000313" key="2">
    <source>
        <dbReference type="EMBL" id="GIH67479.1"/>
    </source>
</evidence>
<dbReference type="InterPro" id="IPR037401">
    <property type="entry name" value="SnoaL-like"/>
</dbReference>
<keyword evidence="3" id="KW-1185">Reference proteome</keyword>
<organism evidence="2 3">
    <name type="scientific">Microbispora siamensis</name>
    <dbReference type="NCBI Taxonomy" id="564413"/>
    <lineage>
        <taxon>Bacteria</taxon>
        <taxon>Bacillati</taxon>
        <taxon>Actinomycetota</taxon>
        <taxon>Actinomycetes</taxon>
        <taxon>Streptosporangiales</taxon>
        <taxon>Streptosporangiaceae</taxon>
        <taxon>Microbispora</taxon>
    </lineage>
</organism>
<dbReference type="EMBL" id="BOOF01000079">
    <property type="protein sequence ID" value="GIH67479.1"/>
    <property type="molecule type" value="Genomic_DNA"/>
</dbReference>
<dbReference type="RefSeq" id="WP_204053157.1">
    <property type="nucleotide sequence ID" value="NZ_BOOF01000079.1"/>
</dbReference>
<evidence type="ECO:0000259" key="1">
    <source>
        <dbReference type="Pfam" id="PF13577"/>
    </source>
</evidence>
<dbReference type="SUPFAM" id="SSF54427">
    <property type="entry name" value="NTF2-like"/>
    <property type="match status" value="1"/>
</dbReference>
<dbReference type="Gene3D" id="3.10.450.50">
    <property type="match status" value="1"/>
</dbReference>
<accession>A0ABQ4H1A7</accession>
<feature type="domain" description="SnoaL-like" evidence="1">
    <location>
        <begin position="4"/>
        <end position="120"/>
    </location>
</feature>
<proteinExistence type="predicted"/>
<sequence>MTDDDRRHIVERLAAFAAALDRRDWEAVAAAFTPDATGYRRTGRVEIVATIRAHLGGCGPSQHLLGNHRVEIDGDRARSLTYARVYHQGAGAYEGRFYECFGEYDDRWERTSEGWLIASRVFGMTMAVGDFGVLQPG</sequence>
<evidence type="ECO:0000313" key="3">
    <source>
        <dbReference type="Proteomes" id="UP000660454"/>
    </source>
</evidence>
<dbReference type="Pfam" id="PF13577">
    <property type="entry name" value="SnoaL_4"/>
    <property type="match status" value="1"/>
</dbReference>
<name>A0ABQ4H1A7_9ACTN</name>
<dbReference type="CDD" id="cd00531">
    <property type="entry name" value="NTF2_like"/>
    <property type="match status" value="1"/>
</dbReference>
<gene>
    <name evidence="2" type="ORF">Msi02_82960</name>
</gene>
<reference evidence="2 3" key="1">
    <citation type="submission" date="2021-01" db="EMBL/GenBank/DDBJ databases">
        <title>Whole genome shotgun sequence of Microbispora siamensis NBRC 104113.</title>
        <authorList>
            <person name="Komaki H."/>
            <person name="Tamura T."/>
        </authorList>
    </citation>
    <scope>NUCLEOTIDE SEQUENCE [LARGE SCALE GENOMIC DNA]</scope>
    <source>
        <strain evidence="2 3">NBRC 104113</strain>
    </source>
</reference>
<protein>
    <submittedName>
        <fullName evidence="2">Polyketide cyclase</fullName>
    </submittedName>
</protein>
<dbReference type="Proteomes" id="UP000660454">
    <property type="component" value="Unassembled WGS sequence"/>
</dbReference>
<dbReference type="InterPro" id="IPR032710">
    <property type="entry name" value="NTF2-like_dom_sf"/>
</dbReference>
<comment type="caution">
    <text evidence="2">The sequence shown here is derived from an EMBL/GenBank/DDBJ whole genome shotgun (WGS) entry which is preliminary data.</text>
</comment>